<accession>A0A0L0BMP0</accession>
<dbReference type="InterPro" id="IPR036056">
    <property type="entry name" value="Fibrinogen-like_C"/>
</dbReference>
<feature type="domain" description="Fibrinogen C-terminal" evidence="4">
    <location>
        <begin position="132"/>
        <end position="341"/>
    </location>
</feature>
<dbReference type="InterPro" id="IPR002181">
    <property type="entry name" value="Fibrinogen_a/b/g_C_dom"/>
</dbReference>
<sequence length="368" mass="42435">MKLKKYLTTKLIVLNFFNFVNCSEILTKNDFAPEEVSVLELDLVPTNDLLSRIQKYEQNVFVMEEKMKSLSETFNQLELKMHTLIKDNMELLEKNLQQIIDEKIANINQVAEEKLKMISNAKPIYNVNEVKCSHNRLPKSCQDLNECNSNIYSLMVPEISNKPLPAVCDLKTFDGGWTIIQRRQDGSENFFRNWTDYVEGFGNLNGEFFLGLEKLYALTSLHEPQELYITLEDFDGQEKYAKYGQFKVDSNSTDYTLTVGKYSGNAGDCLSQHNGYKFSTKDRDNDAEENKNCADHWKGAWWYNNCFYSNLNGLYLGGKTPSSKRGISWCKFRKYEYSLKSEGSGFDTDLIFVNNFGTHVSTHDQNVA</sequence>
<organism evidence="5 6">
    <name type="scientific">Lucilia cuprina</name>
    <name type="common">Green bottle fly</name>
    <name type="synonym">Australian sheep blowfly</name>
    <dbReference type="NCBI Taxonomy" id="7375"/>
    <lineage>
        <taxon>Eukaryota</taxon>
        <taxon>Metazoa</taxon>
        <taxon>Ecdysozoa</taxon>
        <taxon>Arthropoda</taxon>
        <taxon>Hexapoda</taxon>
        <taxon>Insecta</taxon>
        <taxon>Pterygota</taxon>
        <taxon>Neoptera</taxon>
        <taxon>Endopterygota</taxon>
        <taxon>Diptera</taxon>
        <taxon>Brachycera</taxon>
        <taxon>Muscomorpha</taxon>
        <taxon>Oestroidea</taxon>
        <taxon>Calliphoridae</taxon>
        <taxon>Luciliinae</taxon>
        <taxon>Lucilia</taxon>
    </lineage>
</organism>
<dbReference type="Proteomes" id="UP000037069">
    <property type="component" value="Unassembled WGS sequence"/>
</dbReference>
<evidence type="ECO:0000313" key="6">
    <source>
        <dbReference type="Proteomes" id="UP000037069"/>
    </source>
</evidence>
<evidence type="ECO:0000256" key="2">
    <source>
        <dbReference type="SAM" id="Coils"/>
    </source>
</evidence>
<dbReference type="Gene3D" id="3.90.215.10">
    <property type="entry name" value="Gamma Fibrinogen, chain A, domain 1"/>
    <property type="match status" value="1"/>
</dbReference>
<dbReference type="SMART" id="SM00186">
    <property type="entry name" value="FBG"/>
    <property type="match status" value="1"/>
</dbReference>
<dbReference type="InterPro" id="IPR050373">
    <property type="entry name" value="Fibrinogen_C-term_domain"/>
</dbReference>
<dbReference type="STRING" id="7375.A0A0L0BMP0"/>
<reference evidence="5 6" key="1">
    <citation type="journal article" date="2015" name="Nat. Commun.">
        <title>Lucilia cuprina genome unlocks parasitic fly biology to underpin future interventions.</title>
        <authorList>
            <person name="Anstead C.A."/>
            <person name="Korhonen P.K."/>
            <person name="Young N.D."/>
            <person name="Hall R.S."/>
            <person name="Jex A.R."/>
            <person name="Murali S.C."/>
            <person name="Hughes D.S."/>
            <person name="Lee S.F."/>
            <person name="Perry T."/>
            <person name="Stroehlein A.J."/>
            <person name="Ansell B.R."/>
            <person name="Breugelmans B."/>
            <person name="Hofmann A."/>
            <person name="Qu J."/>
            <person name="Dugan S."/>
            <person name="Lee S.L."/>
            <person name="Chao H."/>
            <person name="Dinh H."/>
            <person name="Han Y."/>
            <person name="Doddapaneni H.V."/>
            <person name="Worley K.C."/>
            <person name="Muzny D.M."/>
            <person name="Ioannidis P."/>
            <person name="Waterhouse R.M."/>
            <person name="Zdobnov E.M."/>
            <person name="James P.J."/>
            <person name="Bagnall N.H."/>
            <person name="Kotze A.C."/>
            <person name="Gibbs R.A."/>
            <person name="Richards S."/>
            <person name="Batterham P."/>
            <person name="Gasser R.B."/>
        </authorList>
    </citation>
    <scope>NUCLEOTIDE SEQUENCE [LARGE SCALE GENOMIC DNA]</scope>
    <source>
        <strain evidence="5 6">LS</strain>
        <tissue evidence="5">Full body</tissue>
    </source>
</reference>
<dbReference type="InterPro" id="IPR014716">
    <property type="entry name" value="Fibrinogen_a/b/g_C_1"/>
</dbReference>
<feature type="signal peptide" evidence="3">
    <location>
        <begin position="1"/>
        <end position="22"/>
    </location>
</feature>
<gene>
    <name evidence="5" type="ORF">FF38_08408</name>
</gene>
<dbReference type="GO" id="GO:0005615">
    <property type="term" value="C:extracellular space"/>
    <property type="evidence" value="ECO:0007669"/>
    <property type="project" value="TreeGrafter"/>
</dbReference>
<keyword evidence="1" id="KW-1015">Disulfide bond</keyword>
<dbReference type="AlphaFoldDB" id="A0A0L0BMP0"/>
<dbReference type="OrthoDB" id="6145874at2759"/>
<dbReference type="PROSITE" id="PS51406">
    <property type="entry name" value="FIBRINOGEN_C_2"/>
    <property type="match status" value="1"/>
</dbReference>
<evidence type="ECO:0000259" key="4">
    <source>
        <dbReference type="PROSITE" id="PS51406"/>
    </source>
</evidence>
<dbReference type="OMA" id="ENKNCAD"/>
<keyword evidence="2" id="KW-0175">Coiled coil</keyword>
<name>A0A0L0BMP0_LUCCU</name>
<protein>
    <recommendedName>
        <fullName evidence="4">Fibrinogen C-terminal domain-containing protein</fullName>
    </recommendedName>
</protein>
<feature type="chain" id="PRO_5005534807" description="Fibrinogen C-terminal domain-containing protein" evidence="3">
    <location>
        <begin position="23"/>
        <end position="368"/>
    </location>
</feature>
<dbReference type="CDD" id="cd00087">
    <property type="entry name" value="FReD"/>
    <property type="match status" value="1"/>
</dbReference>
<keyword evidence="6" id="KW-1185">Reference proteome</keyword>
<evidence type="ECO:0000256" key="1">
    <source>
        <dbReference type="ARBA" id="ARBA00023157"/>
    </source>
</evidence>
<dbReference type="PANTHER" id="PTHR19143">
    <property type="entry name" value="FIBRINOGEN/TENASCIN/ANGIOPOEITIN"/>
    <property type="match status" value="1"/>
</dbReference>
<keyword evidence="3" id="KW-0732">Signal</keyword>
<dbReference type="EMBL" id="JRES01001641">
    <property type="protein sequence ID" value="KNC21311.1"/>
    <property type="molecule type" value="Genomic_DNA"/>
</dbReference>
<dbReference type="SUPFAM" id="SSF56496">
    <property type="entry name" value="Fibrinogen C-terminal domain-like"/>
    <property type="match status" value="1"/>
</dbReference>
<dbReference type="InterPro" id="IPR020837">
    <property type="entry name" value="Fibrinogen_CS"/>
</dbReference>
<evidence type="ECO:0000256" key="3">
    <source>
        <dbReference type="SAM" id="SignalP"/>
    </source>
</evidence>
<dbReference type="PROSITE" id="PS00514">
    <property type="entry name" value="FIBRINOGEN_C_1"/>
    <property type="match status" value="1"/>
</dbReference>
<evidence type="ECO:0000313" key="5">
    <source>
        <dbReference type="EMBL" id="KNC21311.1"/>
    </source>
</evidence>
<comment type="caution">
    <text evidence="5">The sequence shown here is derived from an EMBL/GenBank/DDBJ whole genome shotgun (WGS) entry which is preliminary data.</text>
</comment>
<feature type="coiled-coil region" evidence="2">
    <location>
        <begin position="53"/>
        <end position="113"/>
    </location>
</feature>
<proteinExistence type="predicted"/>
<dbReference type="Pfam" id="PF00147">
    <property type="entry name" value="Fibrinogen_C"/>
    <property type="match status" value="1"/>
</dbReference>